<reference evidence="4" key="1">
    <citation type="submission" date="2022-11" db="EMBL/GenBank/DDBJ databases">
        <authorList>
            <person name="Petersen C."/>
        </authorList>
    </citation>
    <scope>NUCLEOTIDE SEQUENCE</scope>
    <source>
        <strain evidence="4">IBT 19713</strain>
    </source>
</reference>
<reference evidence="4" key="2">
    <citation type="journal article" date="2023" name="IMA Fungus">
        <title>Comparative genomic study of the Penicillium genus elucidates a diverse pangenome and 15 lateral gene transfer events.</title>
        <authorList>
            <person name="Petersen C."/>
            <person name="Sorensen T."/>
            <person name="Nielsen M.R."/>
            <person name="Sondergaard T.E."/>
            <person name="Sorensen J.L."/>
            <person name="Fitzpatrick D.A."/>
            <person name="Frisvad J.C."/>
            <person name="Nielsen K.L."/>
        </authorList>
    </citation>
    <scope>NUCLEOTIDE SEQUENCE</scope>
    <source>
        <strain evidence="4">IBT 19713</strain>
    </source>
</reference>
<accession>A0A9W9PKB3</accession>
<sequence length="362" mass="40294">MGTRFKGDNNDPAVNVTNWVLLVTAILSVFARLGTKFRIFHKFTSDDVAIIASLVLCVVQSICVSMAVGSGYGKHLKEVTLPEFDTVMKYLYASSILYLASICASKISLVLFMRNLTQTANDRFFGLFLAIAIGVWAVVSIFGTAFQCSVPGTWNFWSNNCFDLAAWRYFVCASNIVTEILILAQGILLTHRVQTSLTKRLLITSLFLPRVLVIGTVLAELILTRRITETTDPTYEMCVVTILQMLTQCLSVVTACWGQLKPFLTWLKSNGLRIQDVDYMTNAYNSNYAQSEGRSQTQSKARDSRYQSQKGPALSRSKSNQILVTKNWEVDSQSSQADIIQESGAWADAEGTRNVSPENLNH</sequence>
<dbReference type="Proteomes" id="UP001150941">
    <property type="component" value="Unassembled WGS sequence"/>
</dbReference>
<dbReference type="GeneID" id="83197079"/>
<keyword evidence="5" id="KW-1185">Reference proteome</keyword>
<dbReference type="Pfam" id="PF20684">
    <property type="entry name" value="Fung_rhodopsin"/>
    <property type="match status" value="1"/>
</dbReference>
<feature type="transmembrane region" description="Helical" evidence="2">
    <location>
        <begin position="47"/>
        <end position="70"/>
    </location>
</feature>
<name>A0A9W9PKB3_9EURO</name>
<keyword evidence="2" id="KW-0472">Membrane</keyword>
<feature type="transmembrane region" description="Helical" evidence="2">
    <location>
        <begin position="90"/>
        <end position="112"/>
    </location>
</feature>
<feature type="transmembrane region" description="Helical" evidence="2">
    <location>
        <begin position="166"/>
        <end position="189"/>
    </location>
</feature>
<feature type="transmembrane region" description="Helical" evidence="2">
    <location>
        <begin position="16"/>
        <end position="35"/>
    </location>
</feature>
<feature type="domain" description="Rhodopsin" evidence="3">
    <location>
        <begin position="31"/>
        <end position="264"/>
    </location>
</feature>
<keyword evidence="2" id="KW-0812">Transmembrane</keyword>
<feature type="compositionally biased region" description="Polar residues" evidence="1">
    <location>
        <begin position="306"/>
        <end position="317"/>
    </location>
</feature>
<evidence type="ECO:0000313" key="5">
    <source>
        <dbReference type="Proteomes" id="UP001150941"/>
    </source>
</evidence>
<feature type="compositionally biased region" description="Polar residues" evidence="1">
    <location>
        <begin position="290"/>
        <end position="299"/>
    </location>
</feature>
<evidence type="ECO:0000313" key="4">
    <source>
        <dbReference type="EMBL" id="KAJ5249028.1"/>
    </source>
</evidence>
<organism evidence="4 5">
    <name type="scientific">Penicillium chermesinum</name>
    <dbReference type="NCBI Taxonomy" id="63820"/>
    <lineage>
        <taxon>Eukaryota</taxon>
        <taxon>Fungi</taxon>
        <taxon>Dikarya</taxon>
        <taxon>Ascomycota</taxon>
        <taxon>Pezizomycotina</taxon>
        <taxon>Eurotiomycetes</taxon>
        <taxon>Eurotiomycetidae</taxon>
        <taxon>Eurotiales</taxon>
        <taxon>Aspergillaceae</taxon>
        <taxon>Penicillium</taxon>
    </lineage>
</organism>
<dbReference type="PANTHER" id="PTHR38794:SF2">
    <property type="entry name" value="INTEGRAL MEMBRANE PROTEIN"/>
    <property type="match status" value="1"/>
</dbReference>
<proteinExistence type="predicted"/>
<protein>
    <recommendedName>
        <fullName evidence="3">Rhodopsin domain-containing protein</fullName>
    </recommendedName>
</protein>
<dbReference type="EMBL" id="JAPQKS010000001">
    <property type="protein sequence ID" value="KAJ5249028.1"/>
    <property type="molecule type" value="Genomic_DNA"/>
</dbReference>
<evidence type="ECO:0000256" key="2">
    <source>
        <dbReference type="SAM" id="Phobius"/>
    </source>
</evidence>
<evidence type="ECO:0000256" key="1">
    <source>
        <dbReference type="SAM" id="MobiDB-lite"/>
    </source>
</evidence>
<feature type="transmembrane region" description="Helical" evidence="2">
    <location>
        <begin position="201"/>
        <end position="223"/>
    </location>
</feature>
<dbReference type="RefSeq" id="XP_058335807.1">
    <property type="nucleotide sequence ID" value="XM_058469776.1"/>
</dbReference>
<feature type="transmembrane region" description="Helical" evidence="2">
    <location>
        <begin position="124"/>
        <end position="146"/>
    </location>
</feature>
<dbReference type="InterPro" id="IPR049326">
    <property type="entry name" value="Rhodopsin_dom_fungi"/>
</dbReference>
<keyword evidence="2" id="KW-1133">Transmembrane helix</keyword>
<gene>
    <name evidence="4" type="ORF">N7468_000479</name>
</gene>
<dbReference type="OrthoDB" id="3918601at2759"/>
<feature type="compositionally biased region" description="Polar residues" evidence="1">
    <location>
        <begin position="353"/>
        <end position="362"/>
    </location>
</feature>
<comment type="caution">
    <text evidence="4">The sequence shown here is derived from an EMBL/GenBank/DDBJ whole genome shotgun (WGS) entry which is preliminary data.</text>
</comment>
<evidence type="ECO:0000259" key="3">
    <source>
        <dbReference type="Pfam" id="PF20684"/>
    </source>
</evidence>
<dbReference type="PANTHER" id="PTHR38794">
    <property type="entry name" value="INTEGRAL MEMBRANE PROTEIN"/>
    <property type="match status" value="1"/>
</dbReference>
<feature type="region of interest" description="Disordered" evidence="1">
    <location>
        <begin position="341"/>
        <end position="362"/>
    </location>
</feature>
<dbReference type="AlphaFoldDB" id="A0A9W9PKB3"/>
<feature type="region of interest" description="Disordered" evidence="1">
    <location>
        <begin position="290"/>
        <end position="317"/>
    </location>
</feature>